<feature type="compositionally biased region" description="Acidic residues" evidence="1">
    <location>
        <begin position="1"/>
        <end position="11"/>
    </location>
</feature>
<proteinExistence type="predicted"/>
<accession>A0A3Q7YFV8</accession>
<organism evidence="3 4">
    <name type="scientific">Cicer arietinum</name>
    <name type="common">Chickpea</name>
    <name type="synonym">Garbanzo</name>
    <dbReference type="NCBI Taxonomy" id="3827"/>
    <lineage>
        <taxon>Eukaryota</taxon>
        <taxon>Viridiplantae</taxon>
        <taxon>Streptophyta</taxon>
        <taxon>Embryophyta</taxon>
        <taxon>Tracheophyta</taxon>
        <taxon>Spermatophyta</taxon>
        <taxon>Magnoliopsida</taxon>
        <taxon>eudicotyledons</taxon>
        <taxon>Gunneridae</taxon>
        <taxon>Pentapetalae</taxon>
        <taxon>rosids</taxon>
        <taxon>fabids</taxon>
        <taxon>Fabales</taxon>
        <taxon>Fabaceae</taxon>
        <taxon>Papilionoideae</taxon>
        <taxon>50 kb inversion clade</taxon>
        <taxon>NPAAA clade</taxon>
        <taxon>Hologalegina</taxon>
        <taxon>IRL clade</taxon>
        <taxon>Cicereae</taxon>
        <taxon>Cicer</taxon>
    </lineage>
</organism>
<gene>
    <name evidence="4" type="primary">LOC113787027</name>
</gene>
<dbReference type="Pfam" id="PF07727">
    <property type="entry name" value="RVT_2"/>
    <property type="match status" value="1"/>
</dbReference>
<evidence type="ECO:0000313" key="4">
    <source>
        <dbReference type="RefSeq" id="XP_027191165.1"/>
    </source>
</evidence>
<sequence>MHILFDEFDDLDISKKDEEEETQNETQQETSLQKTEIDKQSPFHSPPKSWKTIGDHPQTQIIGDTADGIRTRRSFKNDDDSMAMISQIEPKSIKDAITDQSWINAMKEELLQFEKNEVWTLVPDPLDQTVIGTRWVFRNKLDEEGKVVRNKARLVAQGYNQRTNYWAAYSSLLHLFLSIFSSQKTVSLLTFFSPKAGIIFLFL</sequence>
<dbReference type="STRING" id="3827.A0A3Q7YFV8"/>
<dbReference type="RefSeq" id="XP_027191165.1">
    <property type="nucleotide sequence ID" value="XM_027335364.1"/>
</dbReference>
<reference evidence="3" key="1">
    <citation type="journal article" date="2013" name="Nat. Biotechnol.">
        <title>Draft genome sequence of chickpea (Cicer arietinum) provides a resource for trait improvement.</title>
        <authorList>
            <person name="Varshney R.K."/>
            <person name="Song C."/>
            <person name="Saxena R.K."/>
            <person name="Azam S."/>
            <person name="Yu S."/>
            <person name="Sharpe A.G."/>
            <person name="Cannon S."/>
            <person name="Baek J."/>
            <person name="Rosen B.D."/>
            <person name="Tar'an B."/>
            <person name="Millan T."/>
            <person name="Zhang X."/>
            <person name="Ramsay L.D."/>
            <person name="Iwata A."/>
            <person name="Wang Y."/>
            <person name="Nelson W."/>
            <person name="Farmer A.D."/>
            <person name="Gaur P.M."/>
            <person name="Soderlund C."/>
            <person name="Penmetsa R.V."/>
            <person name="Xu C."/>
            <person name="Bharti A.K."/>
            <person name="He W."/>
            <person name="Winter P."/>
            <person name="Zhao S."/>
            <person name="Hane J.K."/>
            <person name="Carrasquilla-Garcia N."/>
            <person name="Condie J.A."/>
            <person name="Upadhyaya H.D."/>
            <person name="Luo M.C."/>
            <person name="Thudi M."/>
            <person name="Gowda C.L."/>
            <person name="Singh N.P."/>
            <person name="Lichtenzveig J."/>
            <person name="Gali K.K."/>
            <person name="Rubio J."/>
            <person name="Nadarajan N."/>
            <person name="Dolezel J."/>
            <person name="Bansal K.C."/>
            <person name="Xu X."/>
            <person name="Edwards D."/>
            <person name="Zhang G."/>
            <person name="Kahl G."/>
            <person name="Gil J."/>
            <person name="Singh K.B."/>
            <person name="Datta S.K."/>
            <person name="Jackson S.A."/>
            <person name="Wang J."/>
            <person name="Cook D.R."/>
        </authorList>
    </citation>
    <scope>NUCLEOTIDE SEQUENCE [LARGE SCALE GENOMIC DNA]</scope>
    <source>
        <strain evidence="3">cv. CDC Frontier</strain>
    </source>
</reference>
<protein>
    <submittedName>
        <fullName evidence="4">Uncharacterized protein LOC113787027</fullName>
    </submittedName>
</protein>
<feature type="region of interest" description="Disordered" evidence="1">
    <location>
        <begin position="1"/>
        <end position="56"/>
    </location>
</feature>
<dbReference type="Proteomes" id="UP000087171">
    <property type="component" value="Chromosome Ca6"/>
</dbReference>
<dbReference type="InterPro" id="IPR013103">
    <property type="entry name" value="RVT_2"/>
</dbReference>
<evidence type="ECO:0000256" key="1">
    <source>
        <dbReference type="SAM" id="MobiDB-lite"/>
    </source>
</evidence>
<keyword evidence="3" id="KW-1185">Reference proteome</keyword>
<evidence type="ECO:0000313" key="3">
    <source>
        <dbReference type="Proteomes" id="UP000087171"/>
    </source>
</evidence>
<dbReference type="OrthoDB" id="1434209at2759"/>
<evidence type="ECO:0000259" key="2">
    <source>
        <dbReference type="Pfam" id="PF07727"/>
    </source>
</evidence>
<dbReference type="AlphaFoldDB" id="A0A3Q7YFV8"/>
<name>A0A3Q7YFV8_CICAR</name>
<reference evidence="4" key="2">
    <citation type="submission" date="2025-08" db="UniProtKB">
        <authorList>
            <consortium name="RefSeq"/>
        </authorList>
    </citation>
    <scope>IDENTIFICATION</scope>
    <source>
        <tissue evidence="4">Etiolated seedlings</tissue>
    </source>
</reference>
<feature type="domain" description="Reverse transcriptase Ty1/copia-type" evidence="2">
    <location>
        <begin position="116"/>
        <end position="164"/>
    </location>
</feature>